<evidence type="ECO:0000313" key="1">
    <source>
        <dbReference type="EMBL" id="KAK9732137.1"/>
    </source>
</evidence>
<name>A0AAW1LB82_POPJA</name>
<reference evidence="1 2" key="1">
    <citation type="journal article" date="2024" name="BMC Genomics">
        <title>De novo assembly and annotation of Popillia japonica's genome with initial clues to its potential as an invasive pest.</title>
        <authorList>
            <person name="Cucini C."/>
            <person name="Boschi S."/>
            <person name="Funari R."/>
            <person name="Cardaioli E."/>
            <person name="Iannotti N."/>
            <person name="Marturano G."/>
            <person name="Paoli F."/>
            <person name="Bruttini M."/>
            <person name="Carapelli A."/>
            <person name="Frati F."/>
            <person name="Nardi F."/>
        </authorList>
    </citation>
    <scope>NUCLEOTIDE SEQUENCE [LARGE SCALE GENOMIC DNA]</scope>
    <source>
        <strain evidence="1">DMR45628</strain>
    </source>
</reference>
<dbReference type="Proteomes" id="UP001458880">
    <property type="component" value="Unassembled WGS sequence"/>
</dbReference>
<organism evidence="1 2">
    <name type="scientific">Popillia japonica</name>
    <name type="common">Japanese beetle</name>
    <dbReference type="NCBI Taxonomy" id="7064"/>
    <lineage>
        <taxon>Eukaryota</taxon>
        <taxon>Metazoa</taxon>
        <taxon>Ecdysozoa</taxon>
        <taxon>Arthropoda</taxon>
        <taxon>Hexapoda</taxon>
        <taxon>Insecta</taxon>
        <taxon>Pterygota</taxon>
        <taxon>Neoptera</taxon>
        <taxon>Endopterygota</taxon>
        <taxon>Coleoptera</taxon>
        <taxon>Polyphaga</taxon>
        <taxon>Scarabaeiformia</taxon>
        <taxon>Scarabaeidae</taxon>
        <taxon>Rutelinae</taxon>
        <taxon>Popillia</taxon>
    </lineage>
</organism>
<dbReference type="EMBL" id="JASPKY010000121">
    <property type="protein sequence ID" value="KAK9732137.1"/>
    <property type="molecule type" value="Genomic_DNA"/>
</dbReference>
<proteinExistence type="predicted"/>
<comment type="caution">
    <text evidence="1">The sequence shown here is derived from an EMBL/GenBank/DDBJ whole genome shotgun (WGS) entry which is preliminary data.</text>
</comment>
<dbReference type="AlphaFoldDB" id="A0AAW1LB82"/>
<accession>A0AAW1LB82</accession>
<protein>
    <submittedName>
        <fullName evidence="1">Uncharacterized protein</fullName>
    </submittedName>
</protein>
<gene>
    <name evidence="1" type="ORF">QE152_g12989</name>
</gene>
<keyword evidence="2" id="KW-1185">Reference proteome</keyword>
<sequence length="193" mass="22715">MDRTFRGHSTVNHRTNFVVPAREQDPHWVPVGRFNEACLDRRMRGPPRADGQVPFRSHTQTIERCWRDLKQSIGNGGQVPFRSHTQTIERCWRDLKQSIGNGKRVDYSEEYIGEWIYRKNILGNVDGGAARFERFMNDIRRAYPGIALRPMQRDLEECDCRFMNDIRRAYPGIALRPMQRDLEECDCHECHPP</sequence>
<evidence type="ECO:0000313" key="2">
    <source>
        <dbReference type="Proteomes" id="UP001458880"/>
    </source>
</evidence>